<dbReference type="PROSITE" id="PS00134">
    <property type="entry name" value="TRYPSIN_HIS"/>
    <property type="match status" value="1"/>
</dbReference>
<dbReference type="PANTHER" id="PTHR24252">
    <property type="entry name" value="ACROSIN-RELATED"/>
    <property type="match status" value="1"/>
</dbReference>
<dbReference type="CDD" id="cd00190">
    <property type="entry name" value="Tryp_SPc"/>
    <property type="match status" value="1"/>
</dbReference>
<evidence type="ECO:0000259" key="9">
    <source>
        <dbReference type="PROSITE" id="PS50240"/>
    </source>
</evidence>
<protein>
    <recommendedName>
        <fullName evidence="9">Peptidase S1 domain-containing protein</fullName>
    </recommendedName>
</protein>
<keyword evidence="6" id="KW-1015">Disulfide bond</keyword>
<keyword evidence="5 7" id="KW-0720">Serine protease</keyword>
<accession>A0ABD2MJL2</accession>
<feature type="domain" description="Peptidase S1" evidence="9">
    <location>
        <begin position="65"/>
        <end position="314"/>
    </location>
</feature>
<dbReference type="EMBL" id="JABFTP020000001">
    <property type="protein sequence ID" value="KAL3266538.1"/>
    <property type="molecule type" value="Genomic_DNA"/>
</dbReference>
<dbReference type="InterPro" id="IPR001314">
    <property type="entry name" value="Peptidase_S1A"/>
</dbReference>
<sequence>MYGRLKLFVFVANIFWQISFSFQEDNINEPDFEFQIQPGFSKYAKLLRKPDCGYGNVTSEYELRIVGGIPAKPGEFPWMVNLGYRNAEEPSKPKWLCGGTLISKRHVLTAAHCVYRRPDLYLIRVGDFDLTSKDDMAYPEDIPLDTTSTRLHEHFNPRNYANDIAILKLSRRERRCAVWPICLPVDRALRTKKFAGLKLVVAGWGSTEFNGTSSPILNQVKVPVKTTRSCRKAYEKQNVMIDRRNICAGYAMGNKDACQGDSGGPLMLIEKETNNVRVSQIGIVSYGFRCAEPGYPGVYTRVSFFLDWIERNMV</sequence>
<dbReference type="GO" id="GO:0005576">
    <property type="term" value="C:extracellular region"/>
    <property type="evidence" value="ECO:0007669"/>
    <property type="project" value="UniProtKB-SubCell"/>
</dbReference>
<organism evidence="10 11">
    <name type="scientific">Cryptolaemus montrouzieri</name>
    <dbReference type="NCBI Taxonomy" id="559131"/>
    <lineage>
        <taxon>Eukaryota</taxon>
        <taxon>Metazoa</taxon>
        <taxon>Ecdysozoa</taxon>
        <taxon>Arthropoda</taxon>
        <taxon>Hexapoda</taxon>
        <taxon>Insecta</taxon>
        <taxon>Pterygota</taxon>
        <taxon>Neoptera</taxon>
        <taxon>Endopterygota</taxon>
        <taxon>Coleoptera</taxon>
        <taxon>Polyphaga</taxon>
        <taxon>Cucujiformia</taxon>
        <taxon>Coccinelloidea</taxon>
        <taxon>Coccinellidae</taxon>
        <taxon>Scymninae</taxon>
        <taxon>Scymnini</taxon>
        <taxon>Cryptolaemus</taxon>
    </lineage>
</organism>
<evidence type="ECO:0000256" key="4">
    <source>
        <dbReference type="ARBA" id="ARBA00022801"/>
    </source>
</evidence>
<dbReference type="InterPro" id="IPR033116">
    <property type="entry name" value="TRYPSIN_SER"/>
</dbReference>
<evidence type="ECO:0000256" key="7">
    <source>
        <dbReference type="RuleBase" id="RU363034"/>
    </source>
</evidence>
<evidence type="ECO:0000256" key="3">
    <source>
        <dbReference type="ARBA" id="ARBA00022670"/>
    </source>
</evidence>
<dbReference type="PANTHER" id="PTHR24252:SF7">
    <property type="entry name" value="HYALIN"/>
    <property type="match status" value="1"/>
</dbReference>
<comment type="caution">
    <text evidence="10">The sequence shown here is derived from an EMBL/GenBank/DDBJ whole genome shotgun (WGS) entry which is preliminary data.</text>
</comment>
<keyword evidence="4 7" id="KW-0378">Hydrolase</keyword>
<dbReference type="Gene3D" id="2.40.10.10">
    <property type="entry name" value="Trypsin-like serine proteases"/>
    <property type="match status" value="2"/>
</dbReference>
<dbReference type="FunFam" id="2.40.10.10:FF:000015">
    <property type="entry name" value="Atrial natriuretic peptide-converting enzyme"/>
    <property type="match status" value="1"/>
</dbReference>
<reference evidence="10 11" key="1">
    <citation type="journal article" date="2021" name="BMC Biol.">
        <title>Horizontally acquired antibacterial genes associated with adaptive radiation of ladybird beetles.</title>
        <authorList>
            <person name="Li H.S."/>
            <person name="Tang X.F."/>
            <person name="Huang Y.H."/>
            <person name="Xu Z.Y."/>
            <person name="Chen M.L."/>
            <person name="Du X.Y."/>
            <person name="Qiu B.Y."/>
            <person name="Chen P.T."/>
            <person name="Zhang W."/>
            <person name="Slipinski A."/>
            <person name="Escalona H.E."/>
            <person name="Waterhouse R.M."/>
            <person name="Zwick A."/>
            <person name="Pang H."/>
        </authorList>
    </citation>
    <scope>NUCLEOTIDE SEQUENCE [LARGE SCALE GENOMIC DNA]</scope>
    <source>
        <strain evidence="10">SYSU2018</strain>
    </source>
</reference>
<dbReference type="InterPro" id="IPR018114">
    <property type="entry name" value="TRYPSIN_HIS"/>
</dbReference>
<feature type="signal peptide" evidence="8">
    <location>
        <begin position="1"/>
        <end position="21"/>
    </location>
</feature>
<evidence type="ECO:0000256" key="5">
    <source>
        <dbReference type="ARBA" id="ARBA00022825"/>
    </source>
</evidence>
<evidence type="ECO:0000256" key="1">
    <source>
        <dbReference type="ARBA" id="ARBA00004613"/>
    </source>
</evidence>
<dbReference type="SMART" id="SM00020">
    <property type="entry name" value="Tryp_SPc"/>
    <property type="match status" value="1"/>
</dbReference>
<proteinExistence type="predicted"/>
<dbReference type="GO" id="GO:0006508">
    <property type="term" value="P:proteolysis"/>
    <property type="evidence" value="ECO:0007669"/>
    <property type="project" value="UniProtKB-KW"/>
</dbReference>
<dbReference type="InterPro" id="IPR009003">
    <property type="entry name" value="Peptidase_S1_PA"/>
</dbReference>
<keyword evidence="3 7" id="KW-0645">Protease</keyword>
<evidence type="ECO:0000313" key="11">
    <source>
        <dbReference type="Proteomes" id="UP001516400"/>
    </source>
</evidence>
<evidence type="ECO:0000256" key="2">
    <source>
        <dbReference type="ARBA" id="ARBA00022525"/>
    </source>
</evidence>
<dbReference type="Pfam" id="PF00089">
    <property type="entry name" value="Trypsin"/>
    <property type="match status" value="1"/>
</dbReference>
<keyword evidence="8" id="KW-0732">Signal</keyword>
<dbReference type="InterPro" id="IPR043504">
    <property type="entry name" value="Peptidase_S1_PA_chymotrypsin"/>
</dbReference>
<evidence type="ECO:0000256" key="8">
    <source>
        <dbReference type="SAM" id="SignalP"/>
    </source>
</evidence>
<dbReference type="InterPro" id="IPR001254">
    <property type="entry name" value="Trypsin_dom"/>
</dbReference>
<dbReference type="PROSITE" id="PS00135">
    <property type="entry name" value="TRYPSIN_SER"/>
    <property type="match status" value="1"/>
</dbReference>
<comment type="subcellular location">
    <subcellularLocation>
        <location evidence="1">Secreted</location>
    </subcellularLocation>
</comment>
<dbReference type="PRINTS" id="PR00722">
    <property type="entry name" value="CHYMOTRYPSIN"/>
</dbReference>
<dbReference type="GO" id="GO:0008236">
    <property type="term" value="F:serine-type peptidase activity"/>
    <property type="evidence" value="ECO:0007669"/>
    <property type="project" value="UniProtKB-KW"/>
</dbReference>
<evidence type="ECO:0000256" key="6">
    <source>
        <dbReference type="ARBA" id="ARBA00023157"/>
    </source>
</evidence>
<feature type="chain" id="PRO_5044745396" description="Peptidase S1 domain-containing protein" evidence="8">
    <location>
        <begin position="22"/>
        <end position="314"/>
    </location>
</feature>
<dbReference type="Proteomes" id="UP001516400">
    <property type="component" value="Unassembled WGS sequence"/>
</dbReference>
<dbReference type="AlphaFoldDB" id="A0ABD2MJL2"/>
<keyword evidence="2" id="KW-0964">Secreted</keyword>
<keyword evidence="11" id="KW-1185">Reference proteome</keyword>
<evidence type="ECO:0000313" key="10">
    <source>
        <dbReference type="EMBL" id="KAL3266538.1"/>
    </source>
</evidence>
<gene>
    <name evidence="10" type="ORF">HHI36_010706</name>
</gene>
<name>A0ABD2MJL2_9CUCU</name>
<dbReference type="PROSITE" id="PS50240">
    <property type="entry name" value="TRYPSIN_DOM"/>
    <property type="match status" value="1"/>
</dbReference>
<dbReference type="SUPFAM" id="SSF50494">
    <property type="entry name" value="Trypsin-like serine proteases"/>
    <property type="match status" value="1"/>
</dbReference>